<evidence type="ECO:0000313" key="3">
    <source>
        <dbReference type="EMBL" id="BAQ16225.1"/>
    </source>
</evidence>
<dbReference type="PANTHER" id="PTHR36113:SF6">
    <property type="entry name" value="FOSFOMYCIN RESISTANCE PROTEIN FOSX"/>
    <property type="match status" value="1"/>
</dbReference>
<feature type="domain" description="VOC" evidence="2">
    <location>
        <begin position="6"/>
        <end position="129"/>
    </location>
</feature>
<reference evidence="3 4" key="1">
    <citation type="submission" date="2014-09" db="EMBL/GenBank/DDBJ databases">
        <title>Genome sequencing of Methyloceanibacter caenitepidi Gela4.</title>
        <authorList>
            <person name="Takeuchi M."/>
            <person name="Susumu S."/>
            <person name="Kamagata Y."/>
            <person name="Oshima K."/>
            <person name="Hattori M."/>
            <person name="Iwasaki W."/>
        </authorList>
    </citation>
    <scope>NUCLEOTIDE SEQUENCE [LARGE SCALE GENOMIC DNA]</scope>
    <source>
        <strain evidence="3 4">Gela4</strain>
    </source>
</reference>
<protein>
    <submittedName>
        <fullName evidence="3">Lactoylglutathione lyase</fullName>
    </submittedName>
</protein>
<dbReference type="GO" id="GO:0046872">
    <property type="term" value="F:metal ion binding"/>
    <property type="evidence" value="ECO:0007669"/>
    <property type="project" value="UniProtKB-KW"/>
</dbReference>
<dbReference type="InterPro" id="IPR051332">
    <property type="entry name" value="Fosfomycin_Res_Enzymes"/>
</dbReference>
<proteinExistence type="predicted"/>
<gene>
    <name evidence="3" type="ORF">GL4_0762</name>
</gene>
<evidence type="ECO:0000256" key="1">
    <source>
        <dbReference type="ARBA" id="ARBA00022723"/>
    </source>
</evidence>
<accession>A0A0A8K023</accession>
<dbReference type="HOGENOM" id="CLU_046006_6_2_5"/>
<dbReference type="OrthoDB" id="9807407at2"/>
<dbReference type="STRING" id="1384459.GL4_0762"/>
<dbReference type="AlphaFoldDB" id="A0A0A8K023"/>
<dbReference type="GO" id="GO:0016829">
    <property type="term" value="F:lyase activity"/>
    <property type="evidence" value="ECO:0007669"/>
    <property type="project" value="UniProtKB-KW"/>
</dbReference>
<dbReference type="InterPro" id="IPR029068">
    <property type="entry name" value="Glyas_Bleomycin-R_OHBP_Dase"/>
</dbReference>
<keyword evidence="1" id="KW-0479">Metal-binding</keyword>
<dbReference type="PROSITE" id="PS51819">
    <property type="entry name" value="VOC"/>
    <property type="match status" value="1"/>
</dbReference>
<dbReference type="EMBL" id="AP014648">
    <property type="protein sequence ID" value="BAQ16225.1"/>
    <property type="molecule type" value="Genomic_DNA"/>
</dbReference>
<dbReference type="PANTHER" id="PTHR36113">
    <property type="entry name" value="LYASE, PUTATIVE-RELATED-RELATED"/>
    <property type="match status" value="1"/>
</dbReference>
<dbReference type="InterPro" id="IPR037523">
    <property type="entry name" value="VOC_core"/>
</dbReference>
<sequence length="153" mass="17533">MVRVVGIDHLVIKVSDFDKSKAFYGKLFKFLGFEVLDEYADAIGWTNGKTRYWIGPTDAEGQARGYRTGDIGFHHYAFELRSRKDVDDLEAFLKREGVSIVDPADEYYDDYYAVFFLDPDGLKLEGMKWGEREAKARAAETKKEAKTKGKPKK</sequence>
<evidence type="ECO:0000259" key="2">
    <source>
        <dbReference type="PROSITE" id="PS51819"/>
    </source>
</evidence>
<keyword evidence="3" id="KW-0456">Lyase</keyword>
<dbReference type="InterPro" id="IPR004360">
    <property type="entry name" value="Glyas_Fos-R_dOase_dom"/>
</dbReference>
<evidence type="ECO:0000313" key="4">
    <source>
        <dbReference type="Proteomes" id="UP000031643"/>
    </source>
</evidence>
<organism evidence="3 4">
    <name type="scientific">Methyloceanibacter caenitepidi</name>
    <dbReference type="NCBI Taxonomy" id="1384459"/>
    <lineage>
        <taxon>Bacteria</taxon>
        <taxon>Pseudomonadati</taxon>
        <taxon>Pseudomonadota</taxon>
        <taxon>Alphaproteobacteria</taxon>
        <taxon>Hyphomicrobiales</taxon>
        <taxon>Hyphomicrobiaceae</taxon>
        <taxon>Methyloceanibacter</taxon>
    </lineage>
</organism>
<dbReference type="KEGG" id="mcg:GL4_0762"/>
<keyword evidence="4" id="KW-1185">Reference proteome</keyword>
<name>A0A0A8K023_9HYPH</name>
<dbReference type="Proteomes" id="UP000031643">
    <property type="component" value="Chromosome"/>
</dbReference>
<dbReference type="Gene3D" id="3.10.180.10">
    <property type="entry name" value="2,3-Dihydroxybiphenyl 1,2-Dioxygenase, domain 1"/>
    <property type="match status" value="1"/>
</dbReference>
<dbReference type="SUPFAM" id="SSF54593">
    <property type="entry name" value="Glyoxalase/Bleomycin resistance protein/Dihydroxybiphenyl dioxygenase"/>
    <property type="match status" value="1"/>
</dbReference>
<dbReference type="RefSeq" id="WP_045364688.1">
    <property type="nucleotide sequence ID" value="NZ_AP014648.1"/>
</dbReference>
<dbReference type="Pfam" id="PF00903">
    <property type="entry name" value="Glyoxalase"/>
    <property type="match status" value="1"/>
</dbReference>